<proteinExistence type="predicted"/>
<dbReference type="EMBL" id="LAZR01019324">
    <property type="protein sequence ID" value="KKL92958.1"/>
    <property type="molecule type" value="Genomic_DNA"/>
</dbReference>
<organism evidence="1">
    <name type="scientific">marine sediment metagenome</name>
    <dbReference type="NCBI Taxonomy" id="412755"/>
    <lineage>
        <taxon>unclassified sequences</taxon>
        <taxon>metagenomes</taxon>
        <taxon>ecological metagenomes</taxon>
    </lineage>
</organism>
<name>A0A0F9G2R4_9ZZZZ</name>
<comment type="caution">
    <text evidence="1">The sequence shown here is derived from an EMBL/GenBank/DDBJ whole genome shotgun (WGS) entry which is preliminary data.</text>
</comment>
<evidence type="ECO:0000313" key="1">
    <source>
        <dbReference type="EMBL" id="KKL92958.1"/>
    </source>
</evidence>
<dbReference type="AlphaFoldDB" id="A0A0F9G2R4"/>
<protein>
    <submittedName>
        <fullName evidence="1">Uncharacterized protein</fullName>
    </submittedName>
</protein>
<sequence length="129" mass="14625">MDYSKFKGGGKYVYLPVKGDEETYEIVRMSFGRADLDKFNFNKKEVIELPDKTKAEKTVPILNPDTNLPFNLQCELKDGKILTVGGWCAFMSIFKNGDVQDGDIIKVSHPGQGDWRVEKIGKCDQEIPF</sequence>
<accession>A0A0F9G2R4</accession>
<gene>
    <name evidence="1" type="ORF">LCGC14_1879510</name>
</gene>
<reference evidence="1" key="1">
    <citation type="journal article" date="2015" name="Nature">
        <title>Complex archaea that bridge the gap between prokaryotes and eukaryotes.</title>
        <authorList>
            <person name="Spang A."/>
            <person name="Saw J.H."/>
            <person name="Jorgensen S.L."/>
            <person name="Zaremba-Niedzwiedzka K."/>
            <person name="Martijn J."/>
            <person name="Lind A.E."/>
            <person name="van Eijk R."/>
            <person name="Schleper C."/>
            <person name="Guy L."/>
            <person name="Ettema T.J."/>
        </authorList>
    </citation>
    <scope>NUCLEOTIDE SEQUENCE</scope>
</reference>